<dbReference type="STRING" id="54.SAMN02745121_05479"/>
<feature type="transmembrane region" description="Helical" evidence="6">
    <location>
        <begin position="51"/>
        <end position="74"/>
    </location>
</feature>
<sequence>MFDPASLATPEVWISLLTLSALEIVLGLDNIIFISILVGKLPEASRDRARRIGLMGAFVTRLGLLATLSWIMHLDQPFFELLGHPFTGKEVVLLLGGLFLIYKSTKELHDKIEGDSESHVAARGAVTVGGVIFQILLLDLVFSIDSVITAVGMAQDLWIMVAANVLALGVMLLASKSIAVFVDRHPTIKVLALSFLLTIGLLLTAEAFEIHVPKGYIYFAMAYSVAIEMVNIKIGRKGKIKHAPETDPQAAHPF</sequence>
<dbReference type="EMBL" id="FOMX01000019">
    <property type="protein sequence ID" value="SFE77299.1"/>
    <property type="molecule type" value="Genomic_DNA"/>
</dbReference>
<evidence type="ECO:0000256" key="1">
    <source>
        <dbReference type="ARBA" id="ARBA00004141"/>
    </source>
</evidence>
<feature type="transmembrane region" description="Helical" evidence="6">
    <location>
        <begin position="157"/>
        <end position="174"/>
    </location>
</feature>
<evidence type="ECO:0000256" key="3">
    <source>
        <dbReference type="ARBA" id="ARBA00022692"/>
    </source>
</evidence>
<dbReference type="GO" id="GO:0016020">
    <property type="term" value="C:membrane"/>
    <property type="evidence" value="ECO:0007669"/>
    <property type="project" value="UniProtKB-SubCell"/>
</dbReference>
<comment type="subcellular location">
    <subcellularLocation>
        <location evidence="1">Membrane</location>
        <topology evidence="1">Multi-pass membrane protein</topology>
    </subcellularLocation>
</comment>
<evidence type="ECO:0000313" key="8">
    <source>
        <dbReference type="Proteomes" id="UP000199400"/>
    </source>
</evidence>
<evidence type="ECO:0000256" key="2">
    <source>
        <dbReference type="ARBA" id="ARBA00007511"/>
    </source>
</evidence>
<evidence type="ECO:0000313" key="7">
    <source>
        <dbReference type="EMBL" id="SFE77299.1"/>
    </source>
</evidence>
<keyword evidence="5 6" id="KW-0472">Membrane</keyword>
<evidence type="ECO:0000256" key="5">
    <source>
        <dbReference type="ARBA" id="ARBA00023136"/>
    </source>
</evidence>
<protein>
    <submittedName>
        <fullName evidence="7">Membrane protein TerC, possibly involved in tellurium resistance</fullName>
    </submittedName>
</protein>
<gene>
    <name evidence="7" type="ORF">SAMN02745121_05479</name>
</gene>
<dbReference type="Pfam" id="PF03741">
    <property type="entry name" value="TerC"/>
    <property type="match status" value="1"/>
</dbReference>
<dbReference type="PANTHER" id="PTHR30238">
    <property type="entry name" value="MEMBRANE BOUND PREDICTED REDOX MODULATOR"/>
    <property type="match status" value="1"/>
</dbReference>
<dbReference type="AlphaFoldDB" id="A0A1I2DA11"/>
<keyword evidence="3 6" id="KW-0812">Transmembrane</keyword>
<feature type="transmembrane region" description="Helical" evidence="6">
    <location>
        <begin position="186"/>
        <end position="203"/>
    </location>
</feature>
<dbReference type="RefSeq" id="WP_096328739.1">
    <property type="nucleotide sequence ID" value="NZ_FOMX01000019.1"/>
</dbReference>
<keyword evidence="8" id="KW-1185">Reference proteome</keyword>
<feature type="transmembrane region" description="Helical" evidence="6">
    <location>
        <begin position="125"/>
        <end position="151"/>
    </location>
</feature>
<evidence type="ECO:0000256" key="6">
    <source>
        <dbReference type="SAM" id="Phobius"/>
    </source>
</evidence>
<evidence type="ECO:0000256" key="4">
    <source>
        <dbReference type="ARBA" id="ARBA00022989"/>
    </source>
</evidence>
<dbReference type="PANTHER" id="PTHR30238:SF4">
    <property type="entry name" value="SLL1022 PROTEIN"/>
    <property type="match status" value="1"/>
</dbReference>
<feature type="transmembrane region" description="Helical" evidence="6">
    <location>
        <begin position="12"/>
        <end position="39"/>
    </location>
</feature>
<name>A0A1I2DA11_9BACT</name>
<comment type="similarity">
    <text evidence="2">Belongs to the TerC family.</text>
</comment>
<keyword evidence="4 6" id="KW-1133">Transmembrane helix</keyword>
<dbReference type="Proteomes" id="UP000199400">
    <property type="component" value="Unassembled WGS sequence"/>
</dbReference>
<dbReference type="InterPro" id="IPR005496">
    <property type="entry name" value="Integral_membrane_TerC"/>
</dbReference>
<dbReference type="OrthoDB" id="9805314at2"/>
<accession>A0A1I2DA11</accession>
<reference evidence="8" key="1">
    <citation type="submission" date="2016-10" db="EMBL/GenBank/DDBJ databases">
        <authorList>
            <person name="Varghese N."/>
            <person name="Submissions S."/>
        </authorList>
    </citation>
    <scope>NUCLEOTIDE SEQUENCE [LARGE SCALE GENOMIC DNA]</scope>
    <source>
        <strain evidence="8">ATCC 25963</strain>
    </source>
</reference>
<feature type="transmembrane region" description="Helical" evidence="6">
    <location>
        <begin position="86"/>
        <end position="104"/>
    </location>
</feature>
<proteinExistence type="inferred from homology"/>
<organism evidence="7 8">
    <name type="scientific">Nannocystis exedens</name>
    <dbReference type="NCBI Taxonomy" id="54"/>
    <lineage>
        <taxon>Bacteria</taxon>
        <taxon>Pseudomonadati</taxon>
        <taxon>Myxococcota</taxon>
        <taxon>Polyangia</taxon>
        <taxon>Nannocystales</taxon>
        <taxon>Nannocystaceae</taxon>
        <taxon>Nannocystis</taxon>
    </lineage>
</organism>
<feature type="transmembrane region" description="Helical" evidence="6">
    <location>
        <begin position="215"/>
        <end position="232"/>
    </location>
</feature>